<accession>E6PYQ7</accession>
<reference evidence="2" key="1">
    <citation type="submission" date="2009-10" db="EMBL/GenBank/DDBJ databases">
        <title>Diversity of trophic interactions inside an arsenic-rich microbial ecosystem.</title>
        <authorList>
            <person name="Bertin P.N."/>
            <person name="Heinrich-Salmeron A."/>
            <person name="Pelletier E."/>
            <person name="Goulhen-Chollet F."/>
            <person name="Arsene-Ploetze F."/>
            <person name="Gallien S."/>
            <person name="Calteau A."/>
            <person name="Vallenet D."/>
            <person name="Casiot C."/>
            <person name="Chane-Woon-Ming B."/>
            <person name="Giloteaux L."/>
            <person name="Barakat M."/>
            <person name="Bonnefoy V."/>
            <person name="Bruneel O."/>
            <person name="Chandler M."/>
            <person name="Cleiss J."/>
            <person name="Duran R."/>
            <person name="Elbaz-Poulichet F."/>
            <person name="Fonknechten N."/>
            <person name="Lauga B."/>
            <person name="Mornico D."/>
            <person name="Ortet P."/>
            <person name="Schaeffer C."/>
            <person name="Siguier P."/>
            <person name="Alexander Thil Smith A."/>
            <person name="Van Dorsselaer A."/>
            <person name="Weissenbach J."/>
            <person name="Medigue C."/>
            <person name="Le Paslier D."/>
        </authorList>
    </citation>
    <scope>NUCLEOTIDE SEQUENCE</scope>
</reference>
<gene>
    <name evidence="2" type="ORF">CARN3_1048</name>
</gene>
<name>E6PYQ7_9ZZZZ</name>
<protein>
    <submittedName>
        <fullName evidence="2">Uncharacterized protein</fullName>
    </submittedName>
</protein>
<proteinExistence type="predicted"/>
<evidence type="ECO:0000313" key="2">
    <source>
        <dbReference type="EMBL" id="CBI00066.1"/>
    </source>
</evidence>
<sequence>MGLRLSASERTKIPDRFTLNSTHQMPGLNARINPGQNQIL</sequence>
<dbReference type="EMBL" id="CABN01000086">
    <property type="protein sequence ID" value="CBI00066.1"/>
    <property type="molecule type" value="Genomic_DNA"/>
</dbReference>
<comment type="caution">
    <text evidence="2">The sequence shown here is derived from an EMBL/GenBank/DDBJ whole genome shotgun (WGS) entry which is preliminary data.</text>
</comment>
<feature type="region of interest" description="Disordered" evidence="1">
    <location>
        <begin position="19"/>
        <end position="40"/>
    </location>
</feature>
<evidence type="ECO:0000256" key="1">
    <source>
        <dbReference type="SAM" id="MobiDB-lite"/>
    </source>
</evidence>
<organism evidence="2">
    <name type="scientific">mine drainage metagenome</name>
    <dbReference type="NCBI Taxonomy" id="410659"/>
    <lineage>
        <taxon>unclassified sequences</taxon>
        <taxon>metagenomes</taxon>
        <taxon>ecological metagenomes</taxon>
    </lineage>
</organism>
<dbReference type="AlphaFoldDB" id="E6PYQ7"/>